<dbReference type="STRING" id="112248.SAMN05444392_10823"/>
<dbReference type="InterPro" id="IPR037185">
    <property type="entry name" value="EmrE-like"/>
</dbReference>
<dbReference type="Gene3D" id="1.10.3730.20">
    <property type="match status" value="1"/>
</dbReference>
<evidence type="ECO:0000313" key="9">
    <source>
        <dbReference type="Proteomes" id="UP000184476"/>
    </source>
</evidence>
<feature type="transmembrane region" description="Helical" evidence="6">
    <location>
        <begin position="122"/>
        <end position="141"/>
    </location>
</feature>
<feature type="transmembrane region" description="Helical" evidence="6">
    <location>
        <begin position="93"/>
        <end position="113"/>
    </location>
</feature>
<organism evidence="8 9">
    <name type="scientific">Seinonella peptonophila</name>
    <dbReference type="NCBI Taxonomy" id="112248"/>
    <lineage>
        <taxon>Bacteria</taxon>
        <taxon>Bacillati</taxon>
        <taxon>Bacillota</taxon>
        <taxon>Bacilli</taxon>
        <taxon>Bacillales</taxon>
        <taxon>Thermoactinomycetaceae</taxon>
        <taxon>Seinonella</taxon>
    </lineage>
</organism>
<evidence type="ECO:0000256" key="5">
    <source>
        <dbReference type="ARBA" id="ARBA00023136"/>
    </source>
</evidence>
<dbReference type="GO" id="GO:0016020">
    <property type="term" value="C:membrane"/>
    <property type="evidence" value="ECO:0007669"/>
    <property type="project" value="UniProtKB-SubCell"/>
</dbReference>
<feature type="transmembrane region" description="Helical" evidence="6">
    <location>
        <begin position="38"/>
        <end position="55"/>
    </location>
</feature>
<dbReference type="OrthoDB" id="67135at2"/>
<dbReference type="Pfam" id="PF00892">
    <property type="entry name" value="EamA"/>
    <property type="match status" value="2"/>
</dbReference>
<evidence type="ECO:0000259" key="7">
    <source>
        <dbReference type="Pfam" id="PF00892"/>
    </source>
</evidence>
<evidence type="ECO:0000256" key="1">
    <source>
        <dbReference type="ARBA" id="ARBA00004127"/>
    </source>
</evidence>
<gene>
    <name evidence="8" type="ORF">SAMN05444392_10823</name>
</gene>
<feature type="domain" description="EamA" evidence="7">
    <location>
        <begin position="8"/>
        <end position="136"/>
    </location>
</feature>
<keyword evidence="4 6" id="KW-1133">Transmembrane helix</keyword>
<dbReference type="InterPro" id="IPR000620">
    <property type="entry name" value="EamA_dom"/>
</dbReference>
<dbReference type="PANTHER" id="PTHR32322:SF2">
    <property type="entry name" value="EAMA DOMAIN-CONTAINING PROTEIN"/>
    <property type="match status" value="1"/>
</dbReference>
<feature type="transmembrane region" description="Helical" evidence="6">
    <location>
        <begin position="147"/>
        <end position="166"/>
    </location>
</feature>
<dbReference type="Proteomes" id="UP000184476">
    <property type="component" value="Unassembled WGS sequence"/>
</dbReference>
<keyword evidence="5 6" id="KW-0472">Membrane</keyword>
<protein>
    <submittedName>
        <fullName evidence="8">Threonine/homoserine efflux transporter RhtA</fullName>
    </submittedName>
</protein>
<evidence type="ECO:0000256" key="6">
    <source>
        <dbReference type="SAM" id="Phobius"/>
    </source>
</evidence>
<dbReference type="PANTHER" id="PTHR32322">
    <property type="entry name" value="INNER MEMBRANE TRANSPORTER"/>
    <property type="match status" value="1"/>
</dbReference>
<sequence length="299" mass="32442">MKLKELGALFLLASMWGASFLFIRVAAPAFGPFLLVDLRVLIAGLALLIYAFLIKQRPDFRTKWKEYLILGGLNAAIPFTFIAAATLHLTASMAAILNATTPLFGAIIARIWLKESLTFKKLIGIPLGLIGVVILVGWNTVPLTGTVFLSVLFSLLGAATYGLGGAYANRTFKQETPLTLSIGQQLAAGILLIPFLFTNAAPGPFSSTVILNLLALAIICTAIGYLIYFYLIAHVGSTKTLTVTFLVPFFGVIWGAIFLHEAITWGTVLGLITILGSTFLITDVKWKHSKQMKRSKHQQ</sequence>
<dbReference type="EMBL" id="FQVL01000008">
    <property type="protein sequence ID" value="SHF12721.1"/>
    <property type="molecule type" value="Genomic_DNA"/>
</dbReference>
<feature type="transmembrane region" description="Helical" evidence="6">
    <location>
        <begin position="209"/>
        <end position="233"/>
    </location>
</feature>
<feature type="transmembrane region" description="Helical" evidence="6">
    <location>
        <begin position="265"/>
        <end position="286"/>
    </location>
</feature>
<feature type="transmembrane region" description="Helical" evidence="6">
    <location>
        <begin position="178"/>
        <end position="197"/>
    </location>
</feature>
<keyword evidence="3 6" id="KW-0812">Transmembrane</keyword>
<evidence type="ECO:0000256" key="2">
    <source>
        <dbReference type="ARBA" id="ARBA00007362"/>
    </source>
</evidence>
<feature type="transmembrane region" description="Helical" evidence="6">
    <location>
        <begin position="67"/>
        <end position="87"/>
    </location>
</feature>
<keyword evidence="9" id="KW-1185">Reference proteome</keyword>
<comment type="similarity">
    <text evidence="2">Belongs to the EamA transporter family.</text>
</comment>
<name>A0A1M4Z3V9_9BACL</name>
<feature type="domain" description="EamA" evidence="7">
    <location>
        <begin position="150"/>
        <end position="282"/>
    </location>
</feature>
<dbReference type="RefSeq" id="WP_073155257.1">
    <property type="nucleotide sequence ID" value="NZ_FQVL01000008.1"/>
</dbReference>
<feature type="transmembrane region" description="Helical" evidence="6">
    <location>
        <begin position="240"/>
        <end position="259"/>
    </location>
</feature>
<dbReference type="SUPFAM" id="SSF103481">
    <property type="entry name" value="Multidrug resistance efflux transporter EmrE"/>
    <property type="match status" value="2"/>
</dbReference>
<accession>A0A1M4Z3V9</accession>
<reference evidence="8 9" key="1">
    <citation type="submission" date="2016-11" db="EMBL/GenBank/DDBJ databases">
        <authorList>
            <person name="Jaros S."/>
            <person name="Januszkiewicz K."/>
            <person name="Wedrychowicz H."/>
        </authorList>
    </citation>
    <scope>NUCLEOTIDE SEQUENCE [LARGE SCALE GENOMIC DNA]</scope>
    <source>
        <strain evidence="8 9">DSM 44666</strain>
    </source>
</reference>
<dbReference type="AlphaFoldDB" id="A0A1M4Z3V9"/>
<evidence type="ECO:0000256" key="3">
    <source>
        <dbReference type="ARBA" id="ARBA00022692"/>
    </source>
</evidence>
<evidence type="ECO:0000256" key="4">
    <source>
        <dbReference type="ARBA" id="ARBA00022989"/>
    </source>
</evidence>
<dbReference type="InterPro" id="IPR050638">
    <property type="entry name" value="AA-Vitamin_Transporters"/>
</dbReference>
<comment type="subcellular location">
    <subcellularLocation>
        <location evidence="1">Endomembrane system</location>
        <topology evidence="1">Multi-pass membrane protein</topology>
    </subcellularLocation>
</comment>
<proteinExistence type="inferred from homology"/>
<evidence type="ECO:0000313" key="8">
    <source>
        <dbReference type="EMBL" id="SHF12721.1"/>
    </source>
</evidence>